<dbReference type="InterPro" id="IPR053152">
    <property type="entry name" value="Hydrolase_YcaC-like"/>
</dbReference>
<dbReference type="PANTHER" id="PTHR43559:SF3">
    <property type="entry name" value="HYDROLASE YCAC-RELATED"/>
    <property type="match status" value="1"/>
</dbReference>
<reference evidence="3 4" key="1">
    <citation type="submission" date="2024-05" db="EMBL/GenBank/DDBJ databases">
        <title>A draft genome resource for the thread blight pathogen Marasmius tenuissimus strain MS-2.</title>
        <authorList>
            <person name="Yulfo-Soto G.E."/>
            <person name="Baruah I.K."/>
            <person name="Amoako-Attah I."/>
            <person name="Bukari Y."/>
            <person name="Meinhardt L.W."/>
            <person name="Bailey B.A."/>
            <person name="Cohen S.P."/>
        </authorList>
    </citation>
    <scope>NUCLEOTIDE SEQUENCE [LARGE SCALE GENOMIC DNA]</scope>
    <source>
        <strain evidence="3 4">MS-2</strain>
    </source>
</reference>
<evidence type="ECO:0000313" key="3">
    <source>
        <dbReference type="EMBL" id="KAL0070389.1"/>
    </source>
</evidence>
<evidence type="ECO:0000259" key="2">
    <source>
        <dbReference type="Pfam" id="PF00857"/>
    </source>
</evidence>
<dbReference type="Gene3D" id="3.40.50.850">
    <property type="entry name" value="Isochorismatase-like"/>
    <property type="match status" value="2"/>
</dbReference>
<feature type="domain" description="Isochorismatase-like" evidence="2">
    <location>
        <begin position="222"/>
        <end position="372"/>
    </location>
</feature>
<dbReference type="Pfam" id="PF00857">
    <property type="entry name" value="Isochorismatase"/>
    <property type="match status" value="1"/>
</dbReference>
<dbReference type="InterPro" id="IPR000868">
    <property type="entry name" value="Isochorismatase-like_dom"/>
</dbReference>
<proteinExistence type="inferred from homology"/>
<evidence type="ECO:0000256" key="1">
    <source>
        <dbReference type="ARBA" id="ARBA00006336"/>
    </source>
</evidence>
<dbReference type="EMBL" id="JBBXMP010000006">
    <property type="protein sequence ID" value="KAL0070389.1"/>
    <property type="molecule type" value="Genomic_DNA"/>
</dbReference>
<gene>
    <name evidence="3" type="ORF">AAF712_002220</name>
</gene>
<organism evidence="3 4">
    <name type="scientific">Marasmius tenuissimus</name>
    <dbReference type="NCBI Taxonomy" id="585030"/>
    <lineage>
        <taxon>Eukaryota</taxon>
        <taxon>Fungi</taxon>
        <taxon>Dikarya</taxon>
        <taxon>Basidiomycota</taxon>
        <taxon>Agaricomycotina</taxon>
        <taxon>Agaricomycetes</taxon>
        <taxon>Agaricomycetidae</taxon>
        <taxon>Agaricales</taxon>
        <taxon>Marasmiineae</taxon>
        <taxon>Marasmiaceae</taxon>
        <taxon>Marasmius</taxon>
    </lineage>
</organism>
<dbReference type="Proteomes" id="UP001437256">
    <property type="component" value="Unassembled WGS sequence"/>
</dbReference>
<dbReference type="InterPro" id="IPR036380">
    <property type="entry name" value="Isochorismatase-like_sf"/>
</dbReference>
<dbReference type="SUPFAM" id="SSF52499">
    <property type="entry name" value="Isochorismatase-like hydrolases"/>
    <property type="match status" value="2"/>
</dbReference>
<sequence length="420" mass="46096">MASPVLTSTVLLAAFACKYDRLDKSDSILLVQFDQQIGVFETVRDYDPVKFRSNVLAHAARGKLFDLPTILTISSDDGTYFAHPCVYCDTDRVLGLNGPVSKEVMDLHPNTPLIRCDGKVNAWDSADFRALGKATGKKHVILAGLITDVCTAFLVLFLAEGYIVYANVEANRYMADYANDRMKAAAVQVVPAIVIVMELMGDWRATPASNNKFERLDKNDALLLIVDHQIGLFETVKDFEPVEFRNNILAHAALGKVFGLPTVMTTSTDNGPNGPMLQEVLDMHPDAPLIRREGEVNAWDNKDFRAAVKATGKKQVILAGIVTDVCTAFLALSLIEEGYTVYANADASGTYSKRAADDANARMRAAGVQVVSMFAVATDLMRDWRMTPGLPELGPFFDRYFPVYGMVSRNFITATGGKQN</sequence>
<keyword evidence="4" id="KW-1185">Reference proteome</keyword>
<evidence type="ECO:0000313" key="4">
    <source>
        <dbReference type="Proteomes" id="UP001437256"/>
    </source>
</evidence>
<name>A0ABR3ABL0_9AGAR</name>
<comment type="similarity">
    <text evidence="1">Belongs to the isochorismatase family.</text>
</comment>
<dbReference type="PANTHER" id="PTHR43559">
    <property type="entry name" value="HYDROLASE YCAC-RELATED"/>
    <property type="match status" value="1"/>
</dbReference>
<comment type="caution">
    <text evidence="3">The sequence shown here is derived from an EMBL/GenBank/DDBJ whole genome shotgun (WGS) entry which is preliminary data.</text>
</comment>
<accession>A0ABR3ABL0</accession>
<protein>
    <recommendedName>
        <fullName evidence="2">Isochorismatase-like domain-containing protein</fullName>
    </recommendedName>
</protein>